<sequence>MRKSNGIVKTLMINRIPLVDKILKKIWVALAILIILAAVTSSIFRSLTPWATQYKGEVEQHLTSLLGQPVTIQSMETGWYWFQPVLKLKQITIHDGKNPSLHLEKLLAGINIFKSLWHWSIQPGVLYIDNIHLTFRQKEGRWHIDGISADALDNSEMNPEKAQQILVWLSQQERLIIKQVDAHFHFSDGGLIPVSSLNVSIVNSGGYYKLKGEAKLDQTNSTFFQLLGQVQFDPYHFEETKGQIYFSARHVAPAQWQSFFPATNLRLEGGKGNIDLWVDLDKGAVSLVQAQVNLKRLAWRLLNTKKSELIQSFVANMSWKPNDKGWQFNADHIKLRAAGVNWPENQLLVQWNKRQNSYQLFVKSVLIASLLSDAVNWPDEIQSILQIKPHGTLSDAQVLIQDNTVQYILTRFDHLGWDGKDTLPQVENLSGVLHWQPEEGRLELDSENTSVTVKGYPTQNLALLNGAADWKQLAEGLRVSIERFVLSKPDLTISAQGAVDQVSSQSIGHVRLNVDFSAKDIQQWMAYLPKDKMKAKLYAWLNNDVKRIAEASGKITINGMAKDFPFDSNNGEFSIISHASGGEILITPKWQLVKDLEGYIRLKNRNLEIDLVNGDFQGVPVKQMNMRIDDIGKDKETLLIHGMVQGQAQKMMNFVMASPLQQKLSALKMLAMKGLLSLDLRLEIPLYPENDDDLARGDLTFDKNTVLVTHKVGSVTLEDISGHLSFDEKGVTQSAITATALGYPVNITIQSVKEPQPLTTLSINGECSVDSLKSRFNLPLFQVMKGVFSVQALFKLTDDPNDLDNVSIKSSLEGLAINLPAPFGKPFNTKAPLDLSLDFNPKKAIRIRSRYNERVSSDLLFKESKGAFDFHSGQIRLGSTNAVNQKIPGLEIIGALDGFDVQQWKKVFTQFSGQSSHFILLNKLRIIDLKLNKLSLFKQNFDQMKVKAKILPDNSWALNLNQKNISGDLTYYPATNALNGFIKKLHLATLDKGTVADEDLSSSVTPDQIPNLNLRIDNLSVGTRHIGNMTLKSQSNAQRWLIDYCRIDAPFYQFNINGEWAHKDKADTTKMQIKLHLKDLAKTLELWQITPAVDAGKGDMQFNGGWNGSLFNFSLKAVSGNMYLQLKSGRITHLSPETEEKLGLGKLLSILSLQTIPRRLKLDFSDLSHDGYSFDIFKGNFSVKRGIMNTQDSYIDGPVAYASMKGNLDLVRHLYDLDLKISPHITASLPVVATIAGGPLAGIAAWVANKIINQSMQKITAYSYKISGPWNQPIVQQLSMVKKVIKKR</sequence>
<dbReference type="Pfam" id="PF13116">
    <property type="entry name" value="YhdP"/>
    <property type="match status" value="1"/>
</dbReference>
<evidence type="ECO:0000259" key="2">
    <source>
        <dbReference type="Pfam" id="PF13116"/>
    </source>
</evidence>
<organism evidence="3 4">
    <name type="scientific">Legionella shakespearei DSM 23087</name>
    <dbReference type="NCBI Taxonomy" id="1122169"/>
    <lineage>
        <taxon>Bacteria</taxon>
        <taxon>Pseudomonadati</taxon>
        <taxon>Pseudomonadota</taxon>
        <taxon>Gammaproteobacteria</taxon>
        <taxon>Legionellales</taxon>
        <taxon>Legionellaceae</taxon>
        <taxon>Legionella</taxon>
    </lineage>
</organism>
<dbReference type="Proteomes" id="UP000054600">
    <property type="component" value="Unassembled WGS sequence"/>
</dbReference>
<comment type="caution">
    <text evidence="3">The sequence shown here is derived from an EMBL/GenBank/DDBJ whole genome shotgun (WGS) entry which is preliminary data.</text>
</comment>
<dbReference type="PANTHER" id="PTHR38690:SF1">
    <property type="entry name" value="PROTEASE"/>
    <property type="match status" value="1"/>
</dbReference>
<protein>
    <submittedName>
        <fullName evidence="3">Transmembrane protein</fullName>
    </submittedName>
</protein>
<feature type="transmembrane region" description="Helical" evidence="1">
    <location>
        <begin position="1227"/>
        <end position="1248"/>
    </location>
</feature>
<gene>
    <name evidence="3" type="ORF">Lsha_2062</name>
</gene>
<evidence type="ECO:0000313" key="3">
    <source>
        <dbReference type="EMBL" id="KTD59030.1"/>
    </source>
</evidence>
<keyword evidence="1" id="KW-1133">Transmembrane helix</keyword>
<keyword evidence="1" id="KW-0472">Membrane</keyword>
<dbReference type="NCBIfam" id="TIGR02099">
    <property type="entry name" value="YhdP family protein"/>
    <property type="match status" value="1"/>
</dbReference>
<proteinExistence type="predicted"/>
<accession>A0A0W0YR99</accession>
<dbReference type="InterPro" id="IPR025263">
    <property type="entry name" value="YhdP_central"/>
</dbReference>
<reference evidence="3 4" key="1">
    <citation type="submission" date="2015-11" db="EMBL/GenBank/DDBJ databases">
        <title>Genomic analysis of 38 Legionella species identifies large and diverse effector repertoires.</title>
        <authorList>
            <person name="Burstein D."/>
            <person name="Amaro F."/>
            <person name="Zusman T."/>
            <person name="Lifshitz Z."/>
            <person name="Cohen O."/>
            <person name="Gilbert J.A."/>
            <person name="Pupko T."/>
            <person name="Shuman H.A."/>
            <person name="Segal G."/>
        </authorList>
    </citation>
    <scope>NUCLEOTIDE SEQUENCE [LARGE SCALE GENOMIC DNA]</scope>
    <source>
        <strain evidence="3 4">ATCC 49655</strain>
    </source>
</reference>
<feature type="domain" description="YhdP central" evidence="2">
    <location>
        <begin position="18"/>
        <end position="1275"/>
    </location>
</feature>
<dbReference type="InterPro" id="IPR011836">
    <property type="entry name" value="YhdP"/>
</dbReference>
<evidence type="ECO:0000256" key="1">
    <source>
        <dbReference type="SAM" id="Phobius"/>
    </source>
</evidence>
<evidence type="ECO:0000313" key="4">
    <source>
        <dbReference type="Proteomes" id="UP000054600"/>
    </source>
</evidence>
<keyword evidence="1 3" id="KW-0812">Transmembrane</keyword>
<dbReference type="EMBL" id="LNYW01000052">
    <property type="protein sequence ID" value="KTD59030.1"/>
    <property type="molecule type" value="Genomic_DNA"/>
</dbReference>
<dbReference type="PATRIC" id="fig|1122169.6.peg.2358"/>
<dbReference type="eggNOG" id="COG3164">
    <property type="taxonomic scope" value="Bacteria"/>
</dbReference>
<dbReference type="STRING" id="1122169.Lsha_2062"/>
<name>A0A0W0YR99_9GAMM</name>
<dbReference type="PANTHER" id="PTHR38690">
    <property type="entry name" value="PROTEASE-RELATED"/>
    <property type="match status" value="1"/>
</dbReference>
<keyword evidence="4" id="KW-1185">Reference proteome</keyword>